<keyword evidence="1 3" id="KW-0436">Ligase</keyword>
<dbReference type="PANTHER" id="PTHR12835">
    <property type="entry name" value="BIOTIN PROTEIN LIGASE"/>
    <property type="match status" value="1"/>
</dbReference>
<dbReference type="PANTHER" id="PTHR12835:SF5">
    <property type="entry name" value="BIOTIN--PROTEIN LIGASE"/>
    <property type="match status" value="1"/>
</dbReference>
<evidence type="ECO:0000313" key="4">
    <source>
        <dbReference type="Proteomes" id="UP000231343"/>
    </source>
</evidence>
<dbReference type="InterPro" id="IPR045864">
    <property type="entry name" value="aa-tRNA-synth_II/BPL/LPL"/>
</dbReference>
<dbReference type="GO" id="GO:0004077">
    <property type="term" value="F:biotin--[biotin carboxyl-carrier protein] ligase activity"/>
    <property type="evidence" value="ECO:0007669"/>
    <property type="project" value="InterPro"/>
</dbReference>
<organism evidence="3 4">
    <name type="scientific">Candidatus Saganbacteria bacterium CG08_land_8_20_14_0_20_45_16</name>
    <dbReference type="NCBI Taxonomy" id="2014293"/>
    <lineage>
        <taxon>Bacteria</taxon>
        <taxon>Bacillati</taxon>
        <taxon>Saganbacteria</taxon>
    </lineage>
</organism>
<dbReference type="SUPFAM" id="SSF55681">
    <property type="entry name" value="Class II aaRS and biotin synthetases"/>
    <property type="match status" value="1"/>
</dbReference>
<dbReference type="Pfam" id="PF03099">
    <property type="entry name" value="BPL_LplA_LipB"/>
    <property type="match status" value="1"/>
</dbReference>
<comment type="caution">
    <text evidence="3">The sequence shown here is derived from an EMBL/GenBank/DDBJ whole genome shotgun (WGS) entry which is preliminary data.</text>
</comment>
<evidence type="ECO:0000256" key="1">
    <source>
        <dbReference type="ARBA" id="ARBA00022598"/>
    </source>
</evidence>
<dbReference type="Gene3D" id="3.30.930.10">
    <property type="entry name" value="Bira Bifunctional Protein, Domain 2"/>
    <property type="match status" value="1"/>
</dbReference>
<dbReference type="AlphaFoldDB" id="A0A2H0XVC3"/>
<dbReference type="InterPro" id="IPR004143">
    <property type="entry name" value="BPL_LPL_catalytic"/>
</dbReference>
<dbReference type="CDD" id="cd16442">
    <property type="entry name" value="BPL"/>
    <property type="match status" value="1"/>
</dbReference>
<protein>
    <submittedName>
        <fullName evidence="3">Biotin--[acetyl-CoA-carboxylase] ligase</fullName>
    </submittedName>
</protein>
<reference evidence="3 4" key="1">
    <citation type="submission" date="2017-09" db="EMBL/GenBank/DDBJ databases">
        <title>Depth-based differentiation of microbial function through sediment-hosted aquifers and enrichment of novel symbionts in the deep terrestrial subsurface.</title>
        <authorList>
            <person name="Probst A.J."/>
            <person name="Ladd B."/>
            <person name="Jarett J.K."/>
            <person name="Geller-Mcgrath D.E."/>
            <person name="Sieber C.M."/>
            <person name="Emerson J.B."/>
            <person name="Anantharaman K."/>
            <person name="Thomas B.C."/>
            <person name="Malmstrom R."/>
            <person name="Stieglmeier M."/>
            <person name="Klingl A."/>
            <person name="Woyke T."/>
            <person name="Ryan C.M."/>
            <person name="Banfield J.F."/>
        </authorList>
    </citation>
    <scope>NUCLEOTIDE SEQUENCE [LARGE SCALE GENOMIC DNA]</scope>
    <source>
        <strain evidence="3">CG08_land_8_20_14_0_20_45_16</strain>
    </source>
</reference>
<dbReference type="Proteomes" id="UP000231343">
    <property type="component" value="Unassembled WGS sequence"/>
</dbReference>
<dbReference type="InterPro" id="IPR004408">
    <property type="entry name" value="Biotin_CoA_COase_ligase"/>
</dbReference>
<evidence type="ECO:0000259" key="2">
    <source>
        <dbReference type="PROSITE" id="PS51733"/>
    </source>
</evidence>
<proteinExistence type="predicted"/>
<dbReference type="EMBL" id="PEYM01000112">
    <property type="protein sequence ID" value="PIS28894.1"/>
    <property type="molecule type" value="Genomic_DNA"/>
</dbReference>
<dbReference type="GO" id="GO:0005737">
    <property type="term" value="C:cytoplasm"/>
    <property type="evidence" value="ECO:0007669"/>
    <property type="project" value="TreeGrafter"/>
</dbReference>
<sequence>MIDCDSPYHQGEGCSFYKAMKIIGKKIINYQVIDSTNDEAKRLIKKGVSEGAVVLASEQTAGRGKPGAVWFSPPGQGIYLSVIVKPYRNLDDIAALTLLGARAVVNLLKTVAGVEAEIKPPNDILLNGKKICGILVEKVGSGHLIIGIGLNINQQPSDWPTNLGLTATSLAIETGQGYELETITRLLITELDGEYLAYLANS</sequence>
<evidence type="ECO:0000313" key="3">
    <source>
        <dbReference type="EMBL" id="PIS28894.1"/>
    </source>
</evidence>
<dbReference type="PROSITE" id="PS51733">
    <property type="entry name" value="BPL_LPL_CATALYTIC"/>
    <property type="match status" value="1"/>
</dbReference>
<accession>A0A2H0XVC3</accession>
<feature type="domain" description="BPL/LPL catalytic" evidence="2">
    <location>
        <begin position="26"/>
        <end position="199"/>
    </location>
</feature>
<name>A0A2H0XVC3_UNCSA</name>
<gene>
    <name evidence="3" type="ORF">COT42_06755</name>
</gene>
<dbReference type="NCBIfam" id="TIGR00121">
    <property type="entry name" value="birA_ligase"/>
    <property type="match status" value="1"/>
</dbReference>